<dbReference type="OrthoDB" id="793154at2"/>
<feature type="transmembrane region" description="Helical" evidence="1">
    <location>
        <begin position="12"/>
        <end position="31"/>
    </location>
</feature>
<accession>A0A4Y8SMR7</accession>
<protein>
    <submittedName>
        <fullName evidence="2">Uncharacterized protein</fullName>
    </submittedName>
</protein>
<dbReference type="RefSeq" id="WP_133226555.1">
    <property type="nucleotide sequence ID" value="NZ_SOZE01000002.1"/>
</dbReference>
<dbReference type="AlphaFoldDB" id="A0A4Y8SMR7"/>
<keyword evidence="3" id="KW-1185">Reference proteome</keyword>
<gene>
    <name evidence="2" type="ORF">E2R66_02865</name>
</gene>
<name>A0A4Y8SMR7_9SPHI</name>
<evidence type="ECO:0000313" key="2">
    <source>
        <dbReference type="EMBL" id="TFF40208.1"/>
    </source>
</evidence>
<keyword evidence="1" id="KW-0812">Transmembrane</keyword>
<reference evidence="2 3" key="1">
    <citation type="journal article" date="2017" name="Int. J. Syst. Evol. Microbiol.">
        <title>Mucilaginibacterpsychrotolerans sp. nov., isolated from peatlands.</title>
        <authorList>
            <person name="Deng Y."/>
            <person name="Shen L."/>
            <person name="Xu B."/>
            <person name="Liu Y."/>
            <person name="Gu Z."/>
            <person name="Liu H."/>
            <person name="Zhou Y."/>
        </authorList>
    </citation>
    <scope>NUCLEOTIDE SEQUENCE [LARGE SCALE GENOMIC DNA]</scope>
    <source>
        <strain evidence="2 3">NH7-4</strain>
    </source>
</reference>
<proteinExistence type="predicted"/>
<keyword evidence="1" id="KW-1133">Transmembrane helix</keyword>
<dbReference type="EMBL" id="SOZE01000002">
    <property type="protein sequence ID" value="TFF40208.1"/>
    <property type="molecule type" value="Genomic_DNA"/>
</dbReference>
<comment type="caution">
    <text evidence="2">The sequence shown here is derived from an EMBL/GenBank/DDBJ whole genome shotgun (WGS) entry which is preliminary data.</text>
</comment>
<organism evidence="2 3">
    <name type="scientific">Mucilaginibacter psychrotolerans</name>
    <dbReference type="NCBI Taxonomy" id="1524096"/>
    <lineage>
        <taxon>Bacteria</taxon>
        <taxon>Pseudomonadati</taxon>
        <taxon>Bacteroidota</taxon>
        <taxon>Sphingobacteriia</taxon>
        <taxon>Sphingobacteriales</taxon>
        <taxon>Sphingobacteriaceae</taxon>
        <taxon>Mucilaginibacter</taxon>
    </lineage>
</organism>
<feature type="transmembrane region" description="Helical" evidence="1">
    <location>
        <begin position="37"/>
        <end position="58"/>
    </location>
</feature>
<evidence type="ECO:0000313" key="3">
    <source>
        <dbReference type="Proteomes" id="UP000297540"/>
    </source>
</evidence>
<evidence type="ECO:0000256" key="1">
    <source>
        <dbReference type="SAM" id="Phobius"/>
    </source>
</evidence>
<keyword evidence="1" id="KW-0472">Membrane</keyword>
<sequence>MAFLQGFWHLDTYTILLHYIAVMILCGLYFYELLHYTIQPISIIVLPGFGQTPAYWLLRSQLYASFPYMAYKSNYNYIHSLWASQYLCCHTIQLVKYGFFMLPKAGQACREDIKFVSFGFKKTVQNRLKLCLQYYSHLFNLTIVIYGARASNYTLRIN</sequence>
<dbReference type="Proteomes" id="UP000297540">
    <property type="component" value="Unassembled WGS sequence"/>
</dbReference>